<keyword evidence="2" id="KW-1185">Reference proteome</keyword>
<dbReference type="RefSeq" id="WP_139679013.1">
    <property type="nucleotide sequence ID" value="NZ_VDMN01000008.1"/>
</dbReference>
<comment type="caution">
    <text evidence="1">The sequence shown here is derived from an EMBL/GenBank/DDBJ whole genome shotgun (WGS) entry which is preliminary data.</text>
</comment>
<dbReference type="AlphaFoldDB" id="A0A5C4XCI7"/>
<name>A0A5C4XCI7_9HYPH</name>
<evidence type="ECO:0000313" key="2">
    <source>
        <dbReference type="Proteomes" id="UP000311605"/>
    </source>
</evidence>
<gene>
    <name evidence="1" type="ORF">FHP24_25255</name>
</gene>
<evidence type="ECO:0000313" key="1">
    <source>
        <dbReference type="EMBL" id="TNM60551.1"/>
    </source>
</evidence>
<accession>A0A5C4XCI7</accession>
<proteinExistence type="predicted"/>
<organism evidence="1 2">
    <name type="scientific">Aliirhizobium smilacinae</name>
    <dbReference type="NCBI Taxonomy" id="1395944"/>
    <lineage>
        <taxon>Bacteria</taxon>
        <taxon>Pseudomonadati</taxon>
        <taxon>Pseudomonadota</taxon>
        <taxon>Alphaproteobacteria</taxon>
        <taxon>Hyphomicrobiales</taxon>
        <taxon>Rhizobiaceae</taxon>
        <taxon>Aliirhizobium</taxon>
    </lineage>
</organism>
<dbReference type="EMBL" id="VDMN01000008">
    <property type="protein sequence ID" value="TNM60551.1"/>
    <property type="molecule type" value="Genomic_DNA"/>
</dbReference>
<dbReference type="Proteomes" id="UP000311605">
    <property type="component" value="Unassembled WGS sequence"/>
</dbReference>
<reference evidence="1 2" key="1">
    <citation type="submission" date="2019-06" db="EMBL/GenBank/DDBJ databases">
        <title>The draft genome of Rhizobium smilacinae PTYR-5.</title>
        <authorList>
            <person name="Liu L."/>
            <person name="Li L."/>
            <person name="Zhang X."/>
        </authorList>
    </citation>
    <scope>NUCLEOTIDE SEQUENCE [LARGE SCALE GENOMIC DNA]</scope>
    <source>
        <strain evidence="1 2">PTYR-5</strain>
    </source>
</reference>
<protein>
    <submittedName>
        <fullName evidence="1">Uncharacterized protein</fullName>
    </submittedName>
</protein>
<sequence>MSEADALYKNAGAFTIFEKLKLGQSVFFNRTIWPNGESTWLGPWESRVKAHAIADFVKMKRVETAFIVHVTKRR</sequence>